<dbReference type="Proteomes" id="UP000694005">
    <property type="component" value="Chromosome A06"/>
</dbReference>
<feature type="compositionally biased region" description="Basic and acidic residues" evidence="1">
    <location>
        <begin position="40"/>
        <end position="50"/>
    </location>
</feature>
<dbReference type="Gramene" id="A06p06240.2_BraZ1">
    <property type="protein sequence ID" value="A06p06240.2_BraZ1.CDS"/>
    <property type="gene ID" value="A06g06240.2_BraZ1"/>
</dbReference>
<dbReference type="EMBL" id="LS974622">
    <property type="protein sequence ID" value="CAG7868384.1"/>
    <property type="molecule type" value="Genomic_DNA"/>
</dbReference>
<name>A0A8D9D3S1_BRACM</name>
<organism evidence="2 3">
    <name type="scientific">Brassica campestris</name>
    <name type="common">Field mustard</name>
    <dbReference type="NCBI Taxonomy" id="3711"/>
    <lineage>
        <taxon>Eukaryota</taxon>
        <taxon>Viridiplantae</taxon>
        <taxon>Streptophyta</taxon>
        <taxon>Embryophyta</taxon>
        <taxon>Tracheophyta</taxon>
        <taxon>Spermatophyta</taxon>
        <taxon>Magnoliopsida</taxon>
        <taxon>eudicotyledons</taxon>
        <taxon>Gunneridae</taxon>
        <taxon>Pentapetalae</taxon>
        <taxon>rosids</taxon>
        <taxon>malvids</taxon>
        <taxon>Brassicales</taxon>
        <taxon>Brassicaceae</taxon>
        <taxon>Brassiceae</taxon>
        <taxon>Brassica</taxon>
    </lineage>
</organism>
<feature type="region of interest" description="Disordered" evidence="1">
    <location>
        <begin position="21"/>
        <end position="64"/>
    </location>
</feature>
<feature type="non-terminal residue" evidence="2">
    <location>
        <position position="126"/>
    </location>
</feature>
<accession>A0A8D9D3S1</accession>
<sequence length="126" mass="14121">RCDSIGPSRSSPSCYLVLSVTSESKPTTDEDSLVPHRVFSRRDRPKKDQNPRVLTATPPSSLVSSVGPKFPWLTTSKKNKISSADAKKRTWKPLHEYEPYGKPASTRRRWTNQSFASSAVFKQVQG</sequence>
<reference evidence="2 3" key="1">
    <citation type="submission" date="2021-07" db="EMBL/GenBank/DDBJ databases">
        <authorList>
            <consortium name="Genoscope - CEA"/>
            <person name="William W."/>
        </authorList>
    </citation>
    <scope>NUCLEOTIDE SEQUENCE [LARGE SCALE GENOMIC DNA]</scope>
</reference>
<proteinExistence type="predicted"/>
<evidence type="ECO:0000313" key="3">
    <source>
        <dbReference type="Proteomes" id="UP000694005"/>
    </source>
</evidence>
<gene>
    <name evidence="2" type="ORF">BRAPAZ1V2_A06P06240.2</name>
</gene>
<protein>
    <submittedName>
        <fullName evidence="2">Uncharacterized protein</fullName>
    </submittedName>
</protein>
<dbReference type="AlphaFoldDB" id="A0A8D9D3S1"/>
<evidence type="ECO:0000313" key="2">
    <source>
        <dbReference type="EMBL" id="CAG7868384.1"/>
    </source>
</evidence>
<evidence type="ECO:0000256" key="1">
    <source>
        <dbReference type="SAM" id="MobiDB-lite"/>
    </source>
</evidence>